<name>A0A226HPL8_9FLAO</name>
<evidence type="ECO:0008006" key="3">
    <source>
        <dbReference type="Google" id="ProtNLM"/>
    </source>
</evidence>
<reference evidence="1 2" key="1">
    <citation type="submission" date="2016-11" db="EMBL/GenBank/DDBJ databases">
        <title>Whole genomes of Flavobacteriaceae.</title>
        <authorList>
            <person name="Stine C."/>
            <person name="Li C."/>
            <person name="Tadesse D."/>
        </authorList>
    </citation>
    <scope>NUCLEOTIDE SEQUENCE [LARGE SCALE GENOMIC DNA]</scope>
    <source>
        <strain evidence="1 2">DSM 18292</strain>
    </source>
</reference>
<evidence type="ECO:0000313" key="1">
    <source>
        <dbReference type="EMBL" id="OXA95561.1"/>
    </source>
</evidence>
<organism evidence="1 2">
    <name type="scientific">Flavobacterium hercynium</name>
    <dbReference type="NCBI Taxonomy" id="387094"/>
    <lineage>
        <taxon>Bacteria</taxon>
        <taxon>Pseudomonadati</taxon>
        <taxon>Bacteroidota</taxon>
        <taxon>Flavobacteriia</taxon>
        <taxon>Flavobacteriales</taxon>
        <taxon>Flavobacteriaceae</taxon>
        <taxon>Flavobacterium</taxon>
    </lineage>
</organism>
<keyword evidence="2" id="KW-1185">Reference proteome</keyword>
<comment type="caution">
    <text evidence="1">The sequence shown here is derived from an EMBL/GenBank/DDBJ whole genome shotgun (WGS) entry which is preliminary data.</text>
</comment>
<dbReference type="PROSITE" id="PS51257">
    <property type="entry name" value="PROKAR_LIPOPROTEIN"/>
    <property type="match status" value="1"/>
</dbReference>
<protein>
    <recommendedName>
        <fullName evidence="3">Lipoprotein</fullName>
    </recommendedName>
</protein>
<proteinExistence type="predicted"/>
<gene>
    <name evidence="1" type="ORF">B0A66_02545</name>
</gene>
<dbReference type="AlphaFoldDB" id="A0A226HPL8"/>
<dbReference type="EMBL" id="MUGW01000005">
    <property type="protein sequence ID" value="OXA95561.1"/>
    <property type="molecule type" value="Genomic_DNA"/>
</dbReference>
<sequence length="200" mass="23261">MSSIKFLFPVLAFIVFGCEQKKDDKQFEQKVLDEIFVEVVNSTYRDKRLYTCFPDGGKDIYDEFGEWIKEDTTGQHKRDLACELKREALKKDTLDLVIAVGNDGLINDSTAVQKYNTKKFTFRHLSELPKDTEFRNWERKYDKFAGAMFLSTIKFNSVRESGILSVNYACGGKCGLSYNVYIRKINNKWIINKVQQTAIW</sequence>
<evidence type="ECO:0000313" key="2">
    <source>
        <dbReference type="Proteomes" id="UP000198345"/>
    </source>
</evidence>
<accession>A0A226HPL8</accession>
<dbReference type="Proteomes" id="UP000198345">
    <property type="component" value="Unassembled WGS sequence"/>
</dbReference>
<dbReference type="OrthoDB" id="1258457at2"/>
<dbReference type="RefSeq" id="WP_089048278.1">
    <property type="nucleotide sequence ID" value="NZ_FXTV01000007.1"/>
</dbReference>